<dbReference type="Proteomes" id="UP000192578">
    <property type="component" value="Unassembled WGS sequence"/>
</dbReference>
<comment type="subcellular location">
    <subcellularLocation>
        <location evidence="1">Secreted</location>
    </subcellularLocation>
</comment>
<sequence>MPLSGTALLFLSLAILQVFLPLFTAQLTFTPGWKHRILNKDISSRSEHGGKRAAYYNALRFGSIPGKRGEMDPQAGEGFYYRDEESDKMVCKWLEAQLNSPFFASVHPRMSHMKIQFEALWEQSCGDSSVRGHIDSKTA</sequence>
<protein>
    <submittedName>
        <fullName evidence="4">Uncharacterized protein</fullName>
    </submittedName>
</protein>
<feature type="chain" id="PRO_5010729805" evidence="3">
    <location>
        <begin position="26"/>
        <end position="139"/>
    </location>
</feature>
<dbReference type="OrthoDB" id="10614255at2759"/>
<organism evidence="4 5">
    <name type="scientific">Hypsibius exemplaris</name>
    <name type="common">Freshwater tardigrade</name>
    <dbReference type="NCBI Taxonomy" id="2072580"/>
    <lineage>
        <taxon>Eukaryota</taxon>
        <taxon>Metazoa</taxon>
        <taxon>Ecdysozoa</taxon>
        <taxon>Tardigrada</taxon>
        <taxon>Eutardigrada</taxon>
        <taxon>Parachela</taxon>
        <taxon>Hypsibioidea</taxon>
        <taxon>Hypsibiidae</taxon>
        <taxon>Hypsibius</taxon>
    </lineage>
</organism>
<name>A0A1W0XCP9_HYPEX</name>
<evidence type="ECO:0000313" key="4">
    <source>
        <dbReference type="EMBL" id="OQV25266.1"/>
    </source>
</evidence>
<feature type="signal peptide" evidence="3">
    <location>
        <begin position="1"/>
        <end position="25"/>
    </location>
</feature>
<dbReference type="AlphaFoldDB" id="A0A1W0XCP9"/>
<proteinExistence type="predicted"/>
<dbReference type="PROSITE" id="PS00256">
    <property type="entry name" value="AKH"/>
    <property type="match status" value="1"/>
</dbReference>
<keyword evidence="2" id="KW-0964">Secreted</keyword>
<keyword evidence="5" id="KW-1185">Reference proteome</keyword>
<evidence type="ECO:0000256" key="1">
    <source>
        <dbReference type="ARBA" id="ARBA00004613"/>
    </source>
</evidence>
<gene>
    <name evidence="4" type="ORF">BV898_00950</name>
</gene>
<evidence type="ECO:0000256" key="3">
    <source>
        <dbReference type="SAM" id="SignalP"/>
    </source>
</evidence>
<dbReference type="EMBL" id="MTYJ01000003">
    <property type="protein sequence ID" value="OQV25266.1"/>
    <property type="molecule type" value="Genomic_DNA"/>
</dbReference>
<accession>A0A1W0XCP9</accession>
<comment type="caution">
    <text evidence="4">The sequence shown here is derived from an EMBL/GenBank/DDBJ whole genome shotgun (WGS) entry which is preliminary data.</text>
</comment>
<reference evidence="5" key="1">
    <citation type="submission" date="2017-01" db="EMBL/GenBank/DDBJ databases">
        <title>Comparative genomics of anhydrobiosis in the tardigrade Hypsibius dujardini.</title>
        <authorList>
            <person name="Yoshida Y."/>
            <person name="Koutsovoulos G."/>
            <person name="Laetsch D."/>
            <person name="Stevens L."/>
            <person name="Kumar S."/>
            <person name="Horikawa D."/>
            <person name="Ishino K."/>
            <person name="Komine S."/>
            <person name="Tomita M."/>
            <person name="Blaxter M."/>
            <person name="Arakawa K."/>
        </authorList>
    </citation>
    <scope>NUCLEOTIDE SEQUENCE [LARGE SCALE GENOMIC DNA]</scope>
    <source>
        <strain evidence="5">Z151</strain>
    </source>
</reference>
<dbReference type="GO" id="GO:0005576">
    <property type="term" value="C:extracellular region"/>
    <property type="evidence" value="ECO:0007669"/>
    <property type="project" value="UniProtKB-SubCell"/>
</dbReference>
<dbReference type="InterPro" id="IPR002047">
    <property type="entry name" value="Adipokinetic_hormone_CS"/>
</dbReference>
<keyword evidence="3" id="KW-0732">Signal</keyword>
<dbReference type="GO" id="GO:0005179">
    <property type="term" value="F:hormone activity"/>
    <property type="evidence" value="ECO:0007669"/>
    <property type="project" value="InterPro"/>
</dbReference>
<evidence type="ECO:0000313" key="5">
    <source>
        <dbReference type="Proteomes" id="UP000192578"/>
    </source>
</evidence>
<evidence type="ECO:0000256" key="2">
    <source>
        <dbReference type="ARBA" id="ARBA00022525"/>
    </source>
</evidence>